<dbReference type="Pfam" id="PF07696">
    <property type="entry name" value="7TMR-DISMED2"/>
    <property type="match status" value="1"/>
</dbReference>
<feature type="coiled-coil region" evidence="3">
    <location>
        <begin position="384"/>
        <end position="418"/>
    </location>
</feature>
<feature type="transmembrane region" description="Helical" evidence="4">
    <location>
        <begin position="294"/>
        <end position="315"/>
    </location>
</feature>
<evidence type="ECO:0000313" key="6">
    <source>
        <dbReference type="EMBL" id="MDO3721422.1"/>
    </source>
</evidence>
<dbReference type="PANTHER" id="PTHR45138:SF9">
    <property type="entry name" value="DIGUANYLATE CYCLASE DGCM-RELATED"/>
    <property type="match status" value="1"/>
</dbReference>
<dbReference type="Pfam" id="PF07695">
    <property type="entry name" value="7TMR-DISM_7TM"/>
    <property type="match status" value="1"/>
</dbReference>
<feature type="transmembrane region" description="Helical" evidence="4">
    <location>
        <begin position="172"/>
        <end position="192"/>
    </location>
</feature>
<keyword evidence="4" id="KW-1133">Transmembrane helix</keyword>
<gene>
    <name evidence="6" type="ORF">QVZ43_06775</name>
</gene>
<dbReference type="PROSITE" id="PS50887">
    <property type="entry name" value="GGDEF"/>
    <property type="match status" value="1"/>
</dbReference>
<evidence type="ECO:0000313" key="7">
    <source>
        <dbReference type="Proteomes" id="UP001168640"/>
    </source>
</evidence>
<dbReference type="Pfam" id="PF00990">
    <property type="entry name" value="GGDEF"/>
    <property type="match status" value="1"/>
</dbReference>
<dbReference type="PANTHER" id="PTHR45138">
    <property type="entry name" value="REGULATORY COMPONENTS OF SENSORY TRANSDUCTION SYSTEM"/>
    <property type="match status" value="1"/>
</dbReference>
<dbReference type="RefSeq" id="WP_302909329.1">
    <property type="nucleotide sequence ID" value="NZ_JAUMIS010000001.1"/>
</dbReference>
<feature type="transmembrane region" description="Helical" evidence="4">
    <location>
        <begin position="322"/>
        <end position="343"/>
    </location>
</feature>
<evidence type="ECO:0000256" key="3">
    <source>
        <dbReference type="SAM" id="Coils"/>
    </source>
</evidence>
<organism evidence="6 7">
    <name type="scientific">Marinobacter suaedae</name>
    <dbReference type="NCBI Taxonomy" id="3057675"/>
    <lineage>
        <taxon>Bacteria</taxon>
        <taxon>Pseudomonadati</taxon>
        <taxon>Pseudomonadota</taxon>
        <taxon>Gammaproteobacteria</taxon>
        <taxon>Pseudomonadales</taxon>
        <taxon>Marinobacteraceae</taxon>
        <taxon>Marinobacter</taxon>
    </lineage>
</organism>
<dbReference type="Gene3D" id="2.60.40.2380">
    <property type="match status" value="1"/>
</dbReference>
<dbReference type="CDD" id="cd01949">
    <property type="entry name" value="GGDEF"/>
    <property type="match status" value="1"/>
</dbReference>
<sequence>MKQPVASWPWFTVVVLLLLGTVRQAFAIDHYAWLADDADGLTIEQVMALDESHWQSANLDHVLNLGLREDAVWVRVPVPQDPALRILEVGYPLLDEVDIYWSANNHVLLRYLTGDARPFNSRPLRHRNFALPIPIVEESLTAYIRVRSEGILQIPLNLLTPEEFISAEQVSYGWQAMFVGFIAALALFNLLLFQIVRQPTYPWLVLTLLSAGLVHLHLHGLLFQWVWPGAPSINRYFTGLIIGVALFSATMFTIRFLSVRQYSAMGYRILLLVLAGAILSVAIGMAGYYREGIFMASLITAVGMPAAWVIGMYFWAQKRRAAGFFVLAWTPLLVGHLILAAHQFGYLTPSFLTEAGPQIGVALEVILLSFALAHRVHLERRRRLKAQGRALDAQKQTNRNLEERVRERTEELELANERLRTISLTDGLTQLANRRQFDEQLTEEWGRAVRHGQPVSLLLLDVDHFKSINDRYGHPVGDDCLITVAAICASEIKRSGDLLARYGGEEFSVLLPSTTEEGAVQVAERLREAIEMATVRPLSEDDVVIALTASLGVATMVPVRDESPDELIRRADVALYAAKRDGRNRVMSHGALQAAAPVTSEHDPGIY</sequence>
<keyword evidence="7" id="KW-1185">Reference proteome</keyword>
<feature type="domain" description="GGDEF" evidence="5">
    <location>
        <begin position="453"/>
        <end position="591"/>
    </location>
</feature>
<comment type="catalytic activity">
    <reaction evidence="2">
        <text>2 GTP = 3',3'-c-di-GMP + 2 diphosphate</text>
        <dbReference type="Rhea" id="RHEA:24898"/>
        <dbReference type="ChEBI" id="CHEBI:33019"/>
        <dbReference type="ChEBI" id="CHEBI:37565"/>
        <dbReference type="ChEBI" id="CHEBI:58805"/>
        <dbReference type="EC" id="2.7.7.65"/>
    </reaction>
</comment>
<dbReference type="GO" id="GO:0052621">
    <property type="term" value="F:diguanylate cyclase activity"/>
    <property type="evidence" value="ECO:0007669"/>
    <property type="project" value="UniProtKB-EC"/>
</dbReference>
<dbReference type="InterPro" id="IPR011623">
    <property type="entry name" value="7TMR_DISM_rcpt_extracell_dom1"/>
</dbReference>
<dbReference type="EC" id="2.7.7.65" evidence="1"/>
<dbReference type="InterPro" id="IPR000160">
    <property type="entry name" value="GGDEF_dom"/>
</dbReference>
<comment type="caution">
    <text evidence="6">The sequence shown here is derived from an EMBL/GenBank/DDBJ whole genome shotgun (WGS) entry which is preliminary data.</text>
</comment>
<dbReference type="Proteomes" id="UP001168640">
    <property type="component" value="Unassembled WGS sequence"/>
</dbReference>
<dbReference type="NCBIfam" id="TIGR00254">
    <property type="entry name" value="GGDEF"/>
    <property type="match status" value="1"/>
</dbReference>
<dbReference type="SMART" id="SM00267">
    <property type="entry name" value="GGDEF"/>
    <property type="match status" value="1"/>
</dbReference>
<keyword evidence="3" id="KW-0175">Coiled coil</keyword>
<keyword evidence="6" id="KW-0548">Nucleotidyltransferase</keyword>
<dbReference type="InterPro" id="IPR043128">
    <property type="entry name" value="Rev_trsase/Diguanyl_cyclase"/>
</dbReference>
<proteinExistence type="predicted"/>
<keyword evidence="4" id="KW-0812">Transmembrane</keyword>
<dbReference type="SUPFAM" id="SSF55073">
    <property type="entry name" value="Nucleotide cyclase"/>
    <property type="match status" value="1"/>
</dbReference>
<dbReference type="Gene3D" id="3.30.70.270">
    <property type="match status" value="1"/>
</dbReference>
<name>A0ABT8VZJ7_9GAMM</name>
<feature type="transmembrane region" description="Helical" evidence="4">
    <location>
        <begin position="355"/>
        <end position="373"/>
    </location>
</feature>
<dbReference type="InterPro" id="IPR029787">
    <property type="entry name" value="Nucleotide_cyclase"/>
</dbReference>
<dbReference type="EMBL" id="JAUMIS010000001">
    <property type="protein sequence ID" value="MDO3721422.1"/>
    <property type="molecule type" value="Genomic_DNA"/>
</dbReference>
<evidence type="ECO:0000256" key="2">
    <source>
        <dbReference type="ARBA" id="ARBA00034247"/>
    </source>
</evidence>
<evidence type="ECO:0000256" key="4">
    <source>
        <dbReference type="SAM" id="Phobius"/>
    </source>
</evidence>
<dbReference type="InterPro" id="IPR050469">
    <property type="entry name" value="Diguanylate_Cyclase"/>
</dbReference>
<keyword evidence="4" id="KW-0472">Membrane</keyword>
<feature type="transmembrane region" description="Helical" evidence="4">
    <location>
        <begin position="204"/>
        <end position="227"/>
    </location>
</feature>
<feature type="transmembrane region" description="Helical" evidence="4">
    <location>
        <begin position="269"/>
        <end position="288"/>
    </location>
</feature>
<feature type="transmembrane region" description="Helical" evidence="4">
    <location>
        <begin position="233"/>
        <end position="257"/>
    </location>
</feature>
<reference evidence="6" key="1">
    <citation type="submission" date="2023-07" db="EMBL/GenBank/DDBJ databases">
        <title>Marinobacter sp. chi1 genome sequencing and assembly.</title>
        <authorList>
            <person name="Park S."/>
        </authorList>
    </citation>
    <scope>NUCLEOTIDE SEQUENCE</scope>
    <source>
        <strain evidence="6">Chi1</strain>
    </source>
</reference>
<accession>A0ABT8VZJ7</accession>
<evidence type="ECO:0000259" key="5">
    <source>
        <dbReference type="PROSITE" id="PS50887"/>
    </source>
</evidence>
<evidence type="ECO:0000256" key="1">
    <source>
        <dbReference type="ARBA" id="ARBA00012528"/>
    </source>
</evidence>
<keyword evidence="6" id="KW-0808">Transferase</keyword>
<protein>
    <recommendedName>
        <fullName evidence="1">diguanylate cyclase</fullName>
        <ecNumber evidence="1">2.7.7.65</ecNumber>
    </recommendedName>
</protein>
<dbReference type="InterPro" id="IPR011622">
    <property type="entry name" value="7TMR_DISM_rcpt_extracell_dom2"/>
</dbReference>